<dbReference type="SUPFAM" id="SSF101148">
    <property type="entry name" value="Plant invertase/pectin methylesterase inhibitor"/>
    <property type="match status" value="1"/>
</dbReference>
<gene>
    <name evidence="2" type="ORF">STAS_00260</name>
</gene>
<reference evidence="3" key="1">
    <citation type="journal article" date="2019" name="Curr. Biol.">
        <title>Genome Sequence of Striga asiatica Provides Insight into the Evolution of Plant Parasitism.</title>
        <authorList>
            <person name="Yoshida S."/>
            <person name="Kim S."/>
            <person name="Wafula E.K."/>
            <person name="Tanskanen J."/>
            <person name="Kim Y.M."/>
            <person name="Honaas L."/>
            <person name="Yang Z."/>
            <person name="Spallek T."/>
            <person name="Conn C.E."/>
            <person name="Ichihashi Y."/>
            <person name="Cheong K."/>
            <person name="Cui S."/>
            <person name="Der J.P."/>
            <person name="Gundlach H."/>
            <person name="Jiao Y."/>
            <person name="Hori C."/>
            <person name="Ishida J.K."/>
            <person name="Kasahara H."/>
            <person name="Kiba T."/>
            <person name="Kim M.S."/>
            <person name="Koo N."/>
            <person name="Laohavisit A."/>
            <person name="Lee Y.H."/>
            <person name="Lumba S."/>
            <person name="McCourt P."/>
            <person name="Mortimer J.C."/>
            <person name="Mutuku J.M."/>
            <person name="Nomura T."/>
            <person name="Sasaki-Sekimoto Y."/>
            <person name="Seto Y."/>
            <person name="Wang Y."/>
            <person name="Wakatake T."/>
            <person name="Sakakibara H."/>
            <person name="Demura T."/>
            <person name="Yamaguchi S."/>
            <person name="Yoneyama K."/>
            <person name="Manabe R.I."/>
            <person name="Nelson D.C."/>
            <person name="Schulman A.H."/>
            <person name="Timko M.P."/>
            <person name="dePamphilis C.W."/>
            <person name="Choi D."/>
            <person name="Shirasu K."/>
        </authorList>
    </citation>
    <scope>NUCLEOTIDE SEQUENCE [LARGE SCALE GENOMIC DNA]</scope>
    <source>
        <strain evidence="3">cv. UVA1</strain>
    </source>
</reference>
<name>A0A5A7NW32_STRAF</name>
<dbReference type="Gene3D" id="1.20.140.40">
    <property type="entry name" value="Invertase/pectin methylesterase inhibitor family protein"/>
    <property type="match status" value="1"/>
</dbReference>
<evidence type="ECO:0000313" key="2">
    <source>
        <dbReference type="EMBL" id="GER24719.1"/>
    </source>
</evidence>
<dbReference type="AlphaFoldDB" id="A0A5A7NW32"/>
<dbReference type="CDD" id="cd14859">
    <property type="entry name" value="PMEI_like"/>
    <property type="match status" value="1"/>
</dbReference>
<organism evidence="2 3">
    <name type="scientific">Striga asiatica</name>
    <name type="common">Asiatic witchweed</name>
    <name type="synonym">Buchnera asiatica</name>
    <dbReference type="NCBI Taxonomy" id="4170"/>
    <lineage>
        <taxon>Eukaryota</taxon>
        <taxon>Viridiplantae</taxon>
        <taxon>Streptophyta</taxon>
        <taxon>Embryophyta</taxon>
        <taxon>Tracheophyta</taxon>
        <taxon>Spermatophyta</taxon>
        <taxon>Magnoliopsida</taxon>
        <taxon>eudicotyledons</taxon>
        <taxon>Gunneridae</taxon>
        <taxon>Pentapetalae</taxon>
        <taxon>asterids</taxon>
        <taxon>lamiids</taxon>
        <taxon>Lamiales</taxon>
        <taxon>Orobanchaceae</taxon>
        <taxon>Buchnereae</taxon>
        <taxon>Striga</taxon>
    </lineage>
</organism>
<proteinExistence type="predicted"/>
<dbReference type="InterPro" id="IPR006501">
    <property type="entry name" value="Pectinesterase_inhib_dom"/>
</dbReference>
<dbReference type="Pfam" id="PF04043">
    <property type="entry name" value="PMEI"/>
    <property type="match status" value="1"/>
</dbReference>
<dbReference type="OrthoDB" id="841681at2759"/>
<evidence type="ECO:0000259" key="1">
    <source>
        <dbReference type="Pfam" id="PF04043"/>
    </source>
</evidence>
<accession>A0A5A7NW32</accession>
<evidence type="ECO:0000313" key="3">
    <source>
        <dbReference type="Proteomes" id="UP000325081"/>
    </source>
</evidence>
<comment type="caution">
    <text evidence="2">The sequence shown here is derived from an EMBL/GenBank/DDBJ whole genome shotgun (WGS) entry which is preliminary data.</text>
</comment>
<feature type="domain" description="Pectinesterase inhibitor" evidence="1">
    <location>
        <begin position="13"/>
        <end position="132"/>
    </location>
</feature>
<dbReference type="InterPro" id="IPR035513">
    <property type="entry name" value="Invertase/methylesterase_inhib"/>
</dbReference>
<protein>
    <submittedName>
        <fullName evidence="2">Plant invertase/pectin methylesterase inhibitor</fullName>
    </submittedName>
</protein>
<dbReference type="GO" id="GO:0004857">
    <property type="term" value="F:enzyme inhibitor activity"/>
    <property type="evidence" value="ECO:0007669"/>
    <property type="project" value="InterPro"/>
</dbReference>
<feature type="non-terminal residue" evidence="2">
    <location>
        <position position="1"/>
    </location>
</feature>
<dbReference type="EMBL" id="BKCP01000001">
    <property type="protein sequence ID" value="GER24719.1"/>
    <property type="molecule type" value="Genomic_DNA"/>
</dbReference>
<dbReference type="Proteomes" id="UP000325081">
    <property type="component" value="Unassembled WGS sequence"/>
</dbReference>
<keyword evidence="3" id="KW-1185">Reference proteome</keyword>
<dbReference type="NCBIfam" id="TIGR01614">
    <property type="entry name" value="PME_inhib"/>
    <property type="match status" value="1"/>
</dbReference>
<sequence length="397" mass="43572">KIREYNSIGGFEKECISTMQSATPHQKADANGLAFFTLKFVEEEDQAVNLTADIKKVTLSDVSPLLQSALSDCLDQYNPLDDLIEDAINAVLGNAYVDAKKFIEAAMSDIDVCDSQLKASNVEEKAENKNGDEVQLSKNLNTILSSKTYYRPPQTLSNLKQTKEAWRKHSRARNPIIPEEKRRHSEIRGVRLIDQMKPGPFHPSSRVRPGSRVVELRVVRGVEREIPNPLAPPGRLNRPIHKRLHVNRPRVFLPWSAEVCLDSAIAGRQVFGCPDCTILDRDARVLVGVGSALGSNCVELPGHWEARPEAAALKNDGRVAEDEVDRAVDMAVAVELSEGVDVQCVLVSLEAAIVEDREIGPVSEGNCLVLGGARRVSDGDVGRDEVGGYHGCRNGTE</sequence>